<keyword evidence="3" id="KW-1185">Reference proteome</keyword>
<evidence type="ECO:0000256" key="1">
    <source>
        <dbReference type="SAM" id="MobiDB-lite"/>
    </source>
</evidence>
<name>A0A8C6FMM0_MOSMO</name>
<dbReference type="Pfam" id="PF15720">
    <property type="entry name" value="DUF4675"/>
    <property type="match status" value="2"/>
</dbReference>
<organism evidence="2 3">
    <name type="scientific">Moschus moschiferus</name>
    <name type="common">Siberian musk deer</name>
    <name type="synonym">Moschus sibiricus</name>
    <dbReference type="NCBI Taxonomy" id="68415"/>
    <lineage>
        <taxon>Eukaryota</taxon>
        <taxon>Metazoa</taxon>
        <taxon>Chordata</taxon>
        <taxon>Craniata</taxon>
        <taxon>Vertebrata</taxon>
        <taxon>Euteleostomi</taxon>
        <taxon>Mammalia</taxon>
        <taxon>Eutheria</taxon>
        <taxon>Laurasiatheria</taxon>
        <taxon>Artiodactyla</taxon>
        <taxon>Ruminantia</taxon>
        <taxon>Pecora</taxon>
        <taxon>Moschidae</taxon>
        <taxon>Moschus</taxon>
    </lineage>
</organism>
<sequence length="181" mass="19850">MEKMEPSRQEVQPTGCEASPPYSLESLSQKHGQNQGNLLHFDRQAPSRLSTSPTLRRLRSRGCESARCPGSARPLSNQPCESTEESSRSLWPLSLHSRLPPDPERALDAAESVELQLGPGEERAPPVPQHLEAGSLPQASFPRRGDHPAPSHTPGPPGPQVTQRIASVQVCLYFIQCYENC</sequence>
<dbReference type="AlphaFoldDB" id="A0A8C6FMM0"/>
<feature type="compositionally biased region" description="Polar residues" evidence="1">
    <location>
        <begin position="25"/>
        <end position="37"/>
    </location>
</feature>
<accession>A0A8C6FMM0</accession>
<feature type="region of interest" description="Disordered" evidence="1">
    <location>
        <begin position="1"/>
        <end position="161"/>
    </location>
</feature>
<dbReference type="GeneTree" id="ENSGT00430000032851"/>
<proteinExistence type="predicted"/>
<reference evidence="2" key="1">
    <citation type="submission" date="2025-08" db="UniProtKB">
        <authorList>
            <consortium name="Ensembl"/>
        </authorList>
    </citation>
    <scope>IDENTIFICATION</scope>
</reference>
<feature type="compositionally biased region" description="Low complexity" evidence="1">
    <location>
        <begin position="46"/>
        <end position="55"/>
    </location>
</feature>
<dbReference type="Proteomes" id="UP000694544">
    <property type="component" value="Unplaced"/>
</dbReference>
<dbReference type="Ensembl" id="ENSMMST00000019053.1">
    <property type="protein sequence ID" value="ENSMMSP00000017245.1"/>
    <property type="gene ID" value="ENSMMSG00000013084.1"/>
</dbReference>
<feature type="compositionally biased region" description="Basic and acidic residues" evidence="1">
    <location>
        <begin position="99"/>
        <end position="108"/>
    </location>
</feature>
<evidence type="ECO:0000313" key="2">
    <source>
        <dbReference type="Ensembl" id="ENSMMSP00000017245.1"/>
    </source>
</evidence>
<evidence type="ECO:0000313" key="3">
    <source>
        <dbReference type="Proteomes" id="UP000694544"/>
    </source>
</evidence>
<reference evidence="2" key="2">
    <citation type="submission" date="2025-09" db="UniProtKB">
        <authorList>
            <consortium name="Ensembl"/>
        </authorList>
    </citation>
    <scope>IDENTIFICATION</scope>
</reference>
<protein>
    <submittedName>
        <fullName evidence="2">Uncharacterized protein</fullName>
    </submittedName>
</protein>